<dbReference type="Gene3D" id="2.60.40.150">
    <property type="entry name" value="C2 domain"/>
    <property type="match status" value="1"/>
</dbReference>
<protein>
    <recommendedName>
        <fullName evidence="3">C2 domain-containing protein</fullName>
    </recommendedName>
</protein>
<dbReference type="Pfam" id="PF00168">
    <property type="entry name" value="C2"/>
    <property type="match status" value="1"/>
</dbReference>
<evidence type="ECO:0000259" key="3">
    <source>
        <dbReference type="PROSITE" id="PS50004"/>
    </source>
</evidence>
<dbReference type="EMBL" id="JAJJMB010017986">
    <property type="protein sequence ID" value="KAI3832746.1"/>
    <property type="molecule type" value="Genomic_DNA"/>
</dbReference>
<gene>
    <name evidence="4" type="ORF">MKW98_002292</name>
</gene>
<evidence type="ECO:0000313" key="4">
    <source>
        <dbReference type="EMBL" id="KAI3832746.1"/>
    </source>
</evidence>
<proteinExistence type="predicted"/>
<comment type="caution">
    <text evidence="4">The sequence shown here is derived from an EMBL/GenBank/DDBJ whole genome shotgun (WGS) entry which is preliminary data.</text>
</comment>
<dbReference type="SMART" id="SM00239">
    <property type="entry name" value="C2"/>
    <property type="match status" value="1"/>
</dbReference>
<keyword evidence="5" id="KW-1185">Reference proteome</keyword>
<name>A0AAD4RUI9_9MAGN</name>
<dbReference type="PROSITE" id="PS50004">
    <property type="entry name" value="C2"/>
    <property type="match status" value="1"/>
</dbReference>
<feature type="domain" description="C2" evidence="3">
    <location>
        <begin position="75"/>
        <end position="197"/>
    </location>
</feature>
<keyword evidence="2" id="KW-0106">Calcium</keyword>
<evidence type="ECO:0000256" key="2">
    <source>
        <dbReference type="ARBA" id="ARBA00022837"/>
    </source>
</evidence>
<dbReference type="PANTHER" id="PTHR46502">
    <property type="entry name" value="C2 DOMAIN-CONTAINING"/>
    <property type="match status" value="1"/>
</dbReference>
<reference evidence="4" key="1">
    <citation type="submission" date="2022-04" db="EMBL/GenBank/DDBJ databases">
        <title>A functionally conserved STORR gene fusion in Papaver species that diverged 16.8 million years ago.</title>
        <authorList>
            <person name="Catania T."/>
        </authorList>
    </citation>
    <scope>NUCLEOTIDE SEQUENCE</scope>
    <source>
        <strain evidence="4">S-188037</strain>
    </source>
</reference>
<dbReference type="GO" id="GO:0046872">
    <property type="term" value="F:metal ion binding"/>
    <property type="evidence" value="ECO:0007669"/>
    <property type="project" value="UniProtKB-KW"/>
</dbReference>
<dbReference type="SUPFAM" id="SSF49562">
    <property type="entry name" value="C2 domain (Calcium/lipid-binding domain, CaLB)"/>
    <property type="match status" value="1"/>
</dbReference>
<sequence length="227" mass="25457">MKVLLVSQEKLLPLHLRVLVMQAMGSFSGPKIRANNLFHYALFFLLIASHVSVSVSARESKVELNGKLPKGSVKDLGQSSKATRIKRTVYGLLEVVLVDAKGLKDLERFTGGMDPYVMIKYKRQERNSTVAKGAGSKPVWNKKFSFRVQYPDNTGDNGYKLILKLMDKDTFTADDFIGETVIYLEDLLALGGEKGKYQILPSKYRVVGSNKKYNGEIRVGLSFTRTR</sequence>
<dbReference type="Proteomes" id="UP001202328">
    <property type="component" value="Unassembled WGS sequence"/>
</dbReference>
<dbReference type="InterPro" id="IPR000008">
    <property type="entry name" value="C2_dom"/>
</dbReference>
<dbReference type="AlphaFoldDB" id="A0AAD4RUI9"/>
<evidence type="ECO:0000313" key="5">
    <source>
        <dbReference type="Proteomes" id="UP001202328"/>
    </source>
</evidence>
<keyword evidence="1" id="KW-0479">Metal-binding</keyword>
<dbReference type="PANTHER" id="PTHR46502:SF15">
    <property type="entry name" value="16 KDA PHLOEM PROTEIN 1"/>
    <property type="match status" value="1"/>
</dbReference>
<dbReference type="InterPro" id="IPR035892">
    <property type="entry name" value="C2_domain_sf"/>
</dbReference>
<accession>A0AAD4RUI9</accession>
<organism evidence="4 5">
    <name type="scientific">Papaver atlanticum</name>
    <dbReference type="NCBI Taxonomy" id="357466"/>
    <lineage>
        <taxon>Eukaryota</taxon>
        <taxon>Viridiplantae</taxon>
        <taxon>Streptophyta</taxon>
        <taxon>Embryophyta</taxon>
        <taxon>Tracheophyta</taxon>
        <taxon>Spermatophyta</taxon>
        <taxon>Magnoliopsida</taxon>
        <taxon>Ranunculales</taxon>
        <taxon>Papaveraceae</taxon>
        <taxon>Papaveroideae</taxon>
        <taxon>Papaver</taxon>
    </lineage>
</organism>
<evidence type="ECO:0000256" key="1">
    <source>
        <dbReference type="ARBA" id="ARBA00022723"/>
    </source>
</evidence>